<evidence type="ECO:0000259" key="3">
    <source>
        <dbReference type="PROSITE" id="PS51253"/>
    </source>
</evidence>
<dbReference type="InterPro" id="IPR018586">
    <property type="entry name" value="Brinker_DNA-bd"/>
</dbReference>
<feature type="domain" description="HTH CENPB-type" evidence="3">
    <location>
        <begin position="70"/>
        <end position="142"/>
    </location>
</feature>
<sequence>MEQQPAPKIQHQKSYPVEFKLQVLDWYYSNGKNKLKTATHFNIHTKRIRDWELNEAFLRAHSDSPRRRFRMEKAAADTYGNIGKNLFQWYVEEKTLGTEHSFGDLKSKAVQLATELNAQESFTVSDSWVRRWKKKYGVEDSGSGRRRAGGGGGGPVVLAASAAMAAGGCEEGVVEVETGSLMETGGEHGEEVITLPSILQVETDVSGESIVYVSEAQPLAHPSEEVIDMVENPVTSDTQSHVQQVGGETGLLHTTPAIPASVTTVLSIPEPVELQPHSITLGSTLLEHLLMSLNDTKKKLDQQEQLTKLAIQRAQEAEKEINICKSRLTVLELAMARSVGGTLTDSLISPSSIPLSLPLMNTAVAITETVATSSQS</sequence>
<comment type="caution">
    <text evidence="4">The sequence shown here is derived from an EMBL/GenBank/DDBJ whole genome shotgun (WGS) entry which is preliminary data.</text>
</comment>
<dbReference type="Pfam" id="PF09607">
    <property type="entry name" value="BrkDBD"/>
    <property type="match status" value="1"/>
</dbReference>
<dbReference type="InterPro" id="IPR009057">
    <property type="entry name" value="Homeodomain-like_sf"/>
</dbReference>
<dbReference type="SUPFAM" id="SSF46689">
    <property type="entry name" value="Homeodomain-like"/>
    <property type="match status" value="1"/>
</dbReference>
<reference evidence="4" key="1">
    <citation type="submission" date="2023-03" db="EMBL/GenBank/DDBJ databases">
        <authorList>
            <person name="Steffen K."/>
            <person name="Cardenas P."/>
        </authorList>
    </citation>
    <scope>NUCLEOTIDE SEQUENCE</scope>
</reference>
<evidence type="ECO:0000256" key="1">
    <source>
        <dbReference type="ARBA" id="ARBA00023125"/>
    </source>
</evidence>
<keyword evidence="2" id="KW-0175">Coiled coil</keyword>
<feature type="coiled-coil region" evidence="2">
    <location>
        <begin position="286"/>
        <end position="334"/>
    </location>
</feature>
<organism evidence="4 5">
    <name type="scientific">Geodia barretti</name>
    <name type="common">Barrett's horny sponge</name>
    <dbReference type="NCBI Taxonomy" id="519541"/>
    <lineage>
        <taxon>Eukaryota</taxon>
        <taxon>Metazoa</taxon>
        <taxon>Porifera</taxon>
        <taxon>Demospongiae</taxon>
        <taxon>Heteroscleromorpha</taxon>
        <taxon>Tetractinellida</taxon>
        <taxon>Astrophorina</taxon>
        <taxon>Geodiidae</taxon>
        <taxon>Geodia</taxon>
    </lineage>
</organism>
<proteinExistence type="predicted"/>
<evidence type="ECO:0000313" key="4">
    <source>
        <dbReference type="EMBL" id="CAI7991114.1"/>
    </source>
</evidence>
<protein>
    <recommendedName>
        <fullName evidence="3">HTH CENPB-type domain-containing protein</fullName>
    </recommendedName>
</protein>
<accession>A0AA35QT73</accession>
<dbReference type="InterPro" id="IPR006600">
    <property type="entry name" value="HTH_CenpB_DNA-bd_dom"/>
</dbReference>
<keyword evidence="5" id="KW-1185">Reference proteome</keyword>
<keyword evidence="1" id="KW-0238">DNA-binding</keyword>
<evidence type="ECO:0000313" key="5">
    <source>
        <dbReference type="Proteomes" id="UP001174909"/>
    </source>
</evidence>
<dbReference type="AlphaFoldDB" id="A0AA35QT73"/>
<dbReference type="PROSITE" id="PS51253">
    <property type="entry name" value="HTH_CENPB"/>
    <property type="match status" value="1"/>
</dbReference>
<dbReference type="EMBL" id="CASHTH010000104">
    <property type="protein sequence ID" value="CAI7991114.1"/>
    <property type="molecule type" value="Genomic_DNA"/>
</dbReference>
<dbReference type="Gene3D" id="1.10.10.60">
    <property type="entry name" value="Homeodomain-like"/>
    <property type="match status" value="2"/>
</dbReference>
<name>A0AA35QT73_GEOBA</name>
<evidence type="ECO:0000256" key="2">
    <source>
        <dbReference type="SAM" id="Coils"/>
    </source>
</evidence>
<dbReference type="GO" id="GO:0003677">
    <property type="term" value="F:DNA binding"/>
    <property type="evidence" value="ECO:0007669"/>
    <property type="project" value="UniProtKB-KW"/>
</dbReference>
<dbReference type="Proteomes" id="UP001174909">
    <property type="component" value="Unassembled WGS sequence"/>
</dbReference>
<dbReference type="Pfam" id="PF03221">
    <property type="entry name" value="HTH_Tnp_Tc5"/>
    <property type="match status" value="1"/>
</dbReference>
<dbReference type="SMART" id="SM00674">
    <property type="entry name" value="CENPB"/>
    <property type="match status" value="1"/>
</dbReference>
<gene>
    <name evidence="4" type="ORF">GBAR_LOCUS628</name>
</gene>